<evidence type="ECO:0000313" key="1">
    <source>
        <dbReference type="EMBL" id="KAF7507680.1"/>
    </source>
</evidence>
<comment type="caution">
    <text evidence="1">The sequence shown here is derived from an EMBL/GenBank/DDBJ whole genome shotgun (WGS) entry which is preliminary data.</text>
</comment>
<dbReference type="EMBL" id="JAACFV010000065">
    <property type="protein sequence ID" value="KAF7507680.1"/>
    <property type="molecule type" value="Genomic_DNA"/>
</dbReference>
<organism evidence="1 2">
    <name type="scientific">Endocarpon pusillum</name>
    <dbReference type="NCBI Taxonomy" id="364733"/>
    <lineage>
        <taxon>Eukaryota</taxon>
        <taxon>Fungi</taxon>
        <taxon>Dikarya</taxon>
        <taxon>Ascomycota</taxon>
        <taxon>Pezizomycotina</taxon>
        <taxon>Eurotiomycetes</taxon>
        <taxon>Chaetothyriomycetidae</taxon>
        <taxon>Verrucariales</taxon>
        <taxon>Verrucariaceae</taxon>
        <taxon>Endocarpon</taxon>
    </lineage>
</organism>
<evidence type="ECO:0000313" key="2">
    <source>
        <dbReference type="Proteomes" id="UP000606974"/>
    </source>
</evidence>
<sequence length="149" mass="17002">MTAVSNSESKEGRDGGRQAAWFPSPLIEAWHVILCPEVVIHLTSSQKSVTSSWAGGKGSGYIYVTLYVYDWQQHQTRALPRYGVKKIDDFIWIARPVLVPSSVRTAHQLLLTLILFHRLYMNIRLLFESESQTQTTNERRKLQKLASKA</sequence>
<keyword evidence="2" id="KW-1185">Reference proteome</keyword>
<protein>
    <submittedName>
        <fullName evidence="1">Uncharacterized protein</fullName>
    </submittedName>
</protein>
<gene>
    <name evidence="1" type="ORF">GJ744_010233</name>
</gene>
<name>A0A8H7AM98_9EURO</name>
<dbReference type="AlphaFoldDB" id="A0A8H7AM98"/>
<proteinExistence type="predicted"/>
<dbReference type="Proteomes" id="UP000606974">
    <property type="component" value="Unassembled WGS sequence"/>
</dbReference>
<accession>A0A8H7AM98</accession>
<reference evidence="1" key="1">
    <citation type="submission" date="2020-02" db="EMBL/GenBank/DDBJ databases">
        <authorList>
            <person name="Palmer J.M."/>
        </authorList>
    </citation>
    <scope>NUCLEOTIDE SEQUENCE</scope>
    <source>
        <strain evidence="1">EPUS1.4</strain>
        <tissue evidence="1">Thallus</tissue>
    </source>
</reference>